<dbReference type="PANTHER" id="PTHR38450:SF2">
    <property type="entry name" value="STAGE V SPORULATION PROTEIN AEB"/>
    <property type="match status" value="1"/>
</dbReference>
<dbReference type="PANTHER" id="PTHR38450">
    <property type="entry name" value="STAGE V SPORULATION PROTEIN AC-RELATED"/>
    <property type="match status" value="1"/>
</dbReference>
<dbReference type="PATRIC" id="fig|85874.4.peg.497"/>
<dbReference type="InterPro" id="IPR014204">
    <property type="entry name" value="Spore_V_AE"/>
</dbReference>
<keyword evidence="1" id="KW-0472">Membrane</keyword>
<feature type="transmembrane region" description="Helical" evidence="1">
    <location>
        <begin position="31"/>
        <end position="50"/>
    </location>
</feature>
<accession>A0A101FFR8</accession>
<organism evidence="2 3">
    <name type="scientific">Thermacetogenium phaeum</name>
    <dbReference type="NCBI Taxonomy" id="85874"/>
    <lineage>
        <taxon>Bacteria</taxon>
        <taxon>Bacillati</taxon>
        <taxon>Bacillota</taxon>
        <taxon>Clostridia</taxon>
        <taxon>Thermoanaerobacterales</taxon>
        <taxon>Thermoanaerobacteraceae</taxon>
        <taxon>Thermacetogenium</taxon>
    </lineage>
</organism>
<sequence>MQFLLAFVVGGIICVIGQLWMDLTRPSVTPAHVLVGYVIAGALLSAFGLYQPLVDLAGAGATIPLSGFGHSLAQGAILGVQNKGLLGAFGGGIEATAVGIAAAVVFGYAAAVLFNPRS</sequence>
<comment type="caution">
    <text evidence="2">The sequence shown here is derived from an EMBL/GenBank/DDBJ whole genome shotgun (WGS) entry which is preliminary data.</text>
</comment>
<dbReference type="Pfam" id="PF03862">
    <property type="entry name" value="SpoVAC_SpoVAEB"/>
    <property type="match status" value="1"/>
</dbReference>
<keyword evidence="1" id="KW-0812">Transmembrane</keyword>
<evidence type="ECO:0000313" key="2">
    <source>
        <dbReference type="EMBL" id="KUK36215.1"/>
    </source>
</evidence>
<dbReference type="AlphaFoldDB" id="A0A101FFR8"/>
<reference evidence="3" key="1">
    <citation type="journal article" date="2015" name="MBio">
        <title>Genome-Resolved Metagenomic Analysis Reveals Roles for Candidate Phyla and Other Microbial Community Members in Biogeochemical Transformations in Oil Reservoirs.</title>
        <authorList>
            <person name="Hu P."/>
            <person name="Tom L."/>
            <person name="Singh A."/>
            <person name="Thomas B.C."/>
            <person name="Baker B.J."/>
            <person name="Piceno Y.M."/>
            <person name="Andersen G.L."/>
            <person name="Banfield J.F."/>
        </authorList>
    </citation>
    <scope>NUCLEOTIDE SEQUENCE [LARGE SCALE GENOMIC DNA]</scope>
</reference>
<name>A0A101FFR8_9THEO</name>
<keyword evidence="1" id="KW-1133">Transmembrane helix</keyword>
<proteinExistence type="predicted"/>
<dbReference type="NCBIfam" id="TIGR02839">
    <property type="entry name" value="spore_V_AE"/>
    <property type="match status" value="1"/>
</dbReference>
<dbReference type="Proteomes" id="UP000053326">
    <property type="component" value="Unassembled WGS sequence"/>
</dbReference>
<dbReference type="InterPro" id="IPR005562">
    <property type="entry name" value="SpoVA"/>
</dbReference>
<dbReference type="EMBL" id="LGFO01000140">
    <property type="protein sequence ID" value="KUK36215.1"/>
    <property type="molecule type" value="Genomic_DNA"/>
</dbReference>
<feature type="transmembrane region" description="Helical" evidence="1">
    <location>
        <begin position="95"/>
        <end position="114"/>
    </location>
</feature>
<evidence type="ECO:0000313" key="3">
    <source>
        <dbReference type="Proteomes" id="UP000053326"/>
    </source>
</evidence>
<gene>
    <name evidence="2" type="ORF">XD66_1082</name>
</gene>
<feature type="transmembrane region" description="Helical" evidence="1">
    <location>
        <begin position="6"/>
        <end position="24"/>
    </location>
</feature>
<protein>
    <submittedName>
        <fullName evidence="2">Stage V sporulation protein AE</fullName>
    </submittedName>
</protein>
<evidence type="ECO:0000256" key="1">
    <source>
        <dbReference type="SAM" id="Phobius"/>
    </source>
</evidence>